<dbReference type="EMBL" id="AP014945">
    <property type="protein sequence ID" value="BAU23398.1"/>
    <property type="molecule type" value="Genomic_DNA"/>
</dbReference>
<dbReference type="Proteomes" id="UP000068196">
    <property type="component" value="Chromosome"/>
</dbReference>
<dbReference type="SUPFAM" id="SSF56601">
    <property type="entry name" value="beta-lactamase/transpeptidase-like"/>
    <property type="match status" value="1"/>
</dbReference>
<dbReference type="PANTHER" id="PTHR43283:SF11">
    <property type="entry name" value="BETA-LACTAMASE-RELATED DOMAIN-CONTAINING PROTEIN"/>
    <property type="match status" value="1"/>
</dbReference>
<protein>
    <submittedName>
        <fullName evidence="3">Beta-lactamase</fullName>
    </submittedName>
</protein>
<organism evidence="3 4">
    <name type="scientific">Caldimicrobium thiodismutans</name>
    <dbReference type="NCBI Taxonomy" id="1653476"/>
    <lineage>
        <taxon>Bacteria</taxon>
        <taxon>Pseudomonadati</taxon>
        <taxon>Thermodesulfobacteriota</taxon>
        <taxon>Thermodesulfobacteria</taxon>
        <taxon>Thermodesulfobacteriales</taxon>
        <taxon>Thermodesulfobacteriaceae</taxon>
        <taxon>Caldimicrobium</taxon>
    </lineage>
</organism>
<sequence>MPKIVPILELLKEGVKKGVFPGAVSGIFYQGRTYVIAGGYASLTPFLEPVEEAFLYDLASLTKPLGLGLTLIYHLNKKPLLDLEKPLRTYLEVEPPLGEVPLFRFLNHTSGLSAWHPFYKEKPLTLEKIFQHIKERPLEYEPGKRCLYSDLNFFLFTYLLERIYGKSIEELFEEAKAKIPFSRKAVLTFKPLLKGIDEERIVPTSIDPETKKILRGIVEDENTRALSGVSGVAGLFGNIYGVLELLIELLKTYRGEKSFLNSELIKYFFEFEDPLSDFALIFMRPSKEGYSAAGEALSEKTIGHLGYTGCSFFIDLERDLIIVLLSNRVHPQRGNEKIKDFRPIFHRVVVENL</sequence>
<reference evidence="4" key="2">
    <citation type="journal article" date="2016" name="Int. J. Syst. Evol. Microbiol.">
        <title>Caldimicrobium thiodismutans sp. nov., a sulfur-disproportionating bacterium isolated from a hot spring.</title>
        <authorList>
            <person name="Kojima H."/>
            <person name="Umezawa K."/>
            <person name="Fukui M."/>
        </authorList>
    </citation>
    <scope>NUCLEOTIDE SEQUENCE [LARGE SCALE GENOMIC DNA]</scope>
    <source>
        <strain evidence="4">TF1</strain>
    </source>
</reference>
<keyword evidence="4" id="KW-1185">Reference proteome</keyword>
<dbReference type="Pfam" id="PF00144">
    <property type="entry name" value="Beta-lactamase"/>
    <property type="match status" value="1"/>
</dbReference>
<evidence type="ECO:0000313" key="4">
    <source>
        <dbReference type="Proteomes" id="UP000068196"/>
    </source>
</evidence>
<dbReference type="PATRIC" id="fig|1653476.3.peg.1061"/>
<dbReference type="AlphaFoldDB" id="A0A0U4N2A6"/>
<dbReference type="InterPro" id="IPR012338">
    <property type="entry name" value="Beta-lactam/transpept-like"/>
</dbReference>
<dbReference type="Gene3D" id="3.40.710.10">
    <property type="entry name" value="DD-peptidase/beta-lactamase superfamily"/>
    <property type="match status" value="1"/>
</dbReference>
<dbReference type="KEGG" id="cthi:THC_1014"/>
<dbReference type="OrthoDB" id="9770183at2"/>
<dbReference type="InterPro" id="IPR050789">
    <property type="entry name" value="Diverse_Enzym_Activities"/>
</dbReference>
<keyword evidence="1" id="KW-0378">Hydrolase</keyword>
<reference evidence="3 4" key="1">
    <citation type="journal article" date="2016" name="Int. J. Syst. Evol. Microbiol.">
        <title>Caldimicrobium thiodismutans sp. nov., a sulfur-disproportionating bacterium isolated from a hot spring, and emended description of the genus Caldimicrobium.</title>
        <authorList>
            <person name="Kojima H."/>
            <person name="Umezawa K."/>
            <person name="Fukui M."/>
        </authorList>
    </citation>
    <scope>NUCLEOTIDE SEQUENCE [LARGE SCALE GENOMIC DNA]</scope>
    <source>
        <strain evidence="3 4">TF1</strain>
    </source>
</reference>
<name>A0A0U4N2A6_9BACT</name>
<dbReference type="GO" id="GO:0016787">
    <property type="term" value="F:hydrolase activity"/>
    <property type="evidence" value="ECO:0007669"/>
    <property type="project" value="UniProtKB-KW"/>
</dbReference>
<gene>
    <name evidence="3" type="ORF">THC_1014</name>
</gene>
<accession>A0A0U4N2A6</accession>
<dbReference type="RefSeq" id="WP_068514251.1">
    <property type="nucleotide sequence ID" value="NZ_AP014945.1"/>
</dbReference>
<feature type="domain" description="Beta-lactamase-related" evidence="2">
    <location>
        <begin position="10"/>
        <end position="334"/>
    </location>
</feature>
<dbReference type="PANTHER" id="PTHR43283">
    <property type="entry name" value="BETA-LACTAMASE-RELATED"/>
    <property type="match status" value="1"/>
</dbReference>
<dbReference type="InterPro" id="IPR001466">
    <property type="entry name" value="Beta-lactam-related"/>
</dbReference>
<proteinExistence type="predicted"/>
<evidence type="ECO:0000259" key="2">
    <source>
        <dbReference type="Pfam" id="PF00144"/>
    </source>
</evidence>
<evidence type="ECO:0000313" key="3">
    <source>
        <dbReference type="EMBL" id="BAU23398.1"/>
    </source>
</evidence>
<dbReference type="STRING" id="1653476.THC_1014"/>
<evidence type="ECO:0000256" key="1">
    <source>
        <dbReference type="ARBA" id="ARBA00022801"/>
    </source>
</evidence>